<sequence length="101" mass="11530">MSPPPPYTELAGLANDDAQRRNAQAEQRMAEVRNQHRAALGIQGNPRASDYNEFYARPHPQAQPDIHRFAVPIAPLPRARRSQDRPREVRFEQPVVRSNPL</sequence>
<feature type="compositionally biased region" description="Basic and acidic residues" evidence="1">
    <location>
        <begin position="81"/>
        <end position="91"/>
    </location>
</feature>
<dbReference type="AlphaFoldDB" id="A0A0C9TPP4"/>
<dbReference type="Proteomes" id="UP000054279">
    <property type="component" value="Unassembled WGS sequence"/>
</dbReference>
<organism evidence="2 3">
    <name type="scientific">Sphaerobolus stellatus (strain SS14)</name>
    <dbReference type="NCBI Taxonomy" id="990650"/>
    <lineage>
        <taxon>Eukaryota</taxon>
        <taxon>Fungi</taxon>
        <taxon>Dikarya</taxon>
        <taxon>Basidiomycota</taxon>
        <taxon>Agaricomycotina</taxon>
        <taxon>Agaricomycetes</taxon>
        <taxon>Phallomycetidae</taxon>
        <taxon>Geastrales</taxon>
        <taxon>Sphaerobolaceae</taxon>
        <taxon>Sphaerobolus</taxon>
    </lineage>
</organism>
<reference evidence="2 3" key="1">
    <citation type="submission" date="2014-06" db="EMBL/GenBank/DDBJ databases">
        <title>Evolutionary Origins and Diversification of the Mycorrhizal Mutualists.</title>
        <authorList>
            <consortium name="DOE Joint Genome Institute"/>
            <consortium name="Mycorrhizal Genomics Consortium"/>
            <person name="Kohler A."/>
            <person name="Kuo A."/>
            <person name="Nagy L.G."/>
            <person name="Floudas D."/>
            <person name="Copeland A."/>
            <person name="Barry K.W."/>
            <person name="Cichocki N."/>
            <person name="Veneault-Fourrey C."/>
            <person name="LaButti K."/>
            <person name="Lindquist E.A."/>
            <person name="Lipzen A."/>
            <person name="Lundell T."/>
            <person name="Morin E."/>
            <person name="Murat C."/>
            <person name="Riley R."/>
            <person name="Ohm R."/>
            <person name="Sun H."/>
            <person name="Tunlid A."/>
            <person name="Henrissat B."/>
            <person name="Grigoriev I.V."/>
            <person name="Hibbett D.S."/>
            <person name="Martin F."/>
        </authorList>
    </citation>
    <scope>NUCLEOTIDE SEQUENCE [LARGE SCALE GENOMIC DNA]</scope>
    <source>
        <strain evidence="2 3">SS14</strain>
    </source>
</reference>
<feature type="region of interest" description="Disordered" evidence="1">
    <location>
        <begin position="78"/>
        <end position="101"/>
    </location>
</feature>
<dbReference type="EMBL" id="KN837567">
    <property type="protein sequence ID" value="KIJ23899.1"/>
    <property type="molecule type" value="Genomic_DNA"/>
</dbReference>
<gene>
    <name evidence="2" type="ORF">M422DRAFT_39385</name>
</gene>
<proteinExistence type="predicted"/>
<keyword evidence="3" id="KW-1185">Reference proteome</keyword>
<dbReference type="HOGENOM" id="CLU_2293510_0_0_1"/>
<accession>A0A0C9TPP4</accession>
<feature type="region of interest" description="Disordered" evidence="1">
    <location>
        <begin position="1"/>
        <end position="28"/>
    </location>
</feature>
<evidence type="ECO:0000313" key="3">
    <source>
        <dbReference type="Proteomes" id="UP000054279"/>
    </source>
</evidence>
<evidence type="ECO:0000256" key="1">
    <source>
        <dbReference type="SAM" id="MobiDB-lite"/>
    </source>
</evidence>
<evidence type="ECO:0000313" key="2">
    <source>
        <dbReference type="EMBL" id="KIJ23899.1"/>
    </source>
</evidence>
<name>A0A0C9TPP4_SPHS4</name>
<protein>
    <submittedName>
        <fullName evidence="2">Unplaced genomic scaffold SPHSTscaffold_492, whole genome shotgun sequence</fullName>
    </submittedName>
</protein>